<evidence type="ECO:0000313" key="1">
    <source>
        <dbReference type="EMBL" id="PIN27722.1"/>
    </source>
</evidence>
<protein>
    <submittedName>
        <fullName evidence="1">Uncharacterized protein</fullName>
    </submittedName>
</protein>
<dbReference type="Proteomes" id="UP000230500">
    <property type="component" value="Unassembled WGS sequence"/>
</dbReference>
<accession>A0A2G9ID79</accession>
<gene>
    <name evidence="1" type="ORF">CUC04_10300</name>
</gene>
<organism evidence="1 2">
    <name type="scientific">Prevotella intermedia</name>
    <dbReference type="NCBI Taxonomy" id="28131"/>
    <lineage>
        <taxon>Bacteria</taxon>
        <taxon>Pseudomonadati</taxon>
        <taxon>Bacteroidota</taxon>
        <taxon>Bacteroidia</taxon>
        <taxon>Bacteroidales</taxon>
        <taxon>Prevotellaceae</taxon>
        <taxon>Prevotella</taxon>
    </lineage>
</organism>
<comment type="caution">
    <text evidence="1">The sequence shown here is derived from an EMBL/GenBank/DDBJ whole genome shotgun (WGS) entry which is preliminary data.</text>
</comment>
<reference evidence="1 2" key="1">
    <citation type="submission" date="2017-11" db="EMBL/GenBank/DDBJ databases">
        <title>Genome sequencing of Prevotella intermedia KCOM 2069.</title>
        <authorList>
            <person name="Kook J.-K."/>
            <person name="Park S.-N."/>
            <person name="Lim Y.K."/>
        </authorList>
    </citation>
    <scope>NUCLEOTIDE SEQUENCE [LARGE SCALE GENOMIC DNA]</scope>
    <source>
        <strain evidence="1 2">KCOM 2069</strain>
    </source>
</reference>
<dbReference type="AlphaFoldDB" id="A0A2G9ID79"/>
<proteinExistence type="predicted"/>
<dbReference type="EMBL" id="PESN01000002">
    <property type="protein sequence ID" value="PIN27722.1"/>
    <property type="molecule type" value="Genomic_DNA"/>
</dbReference>
<name>A0A2G9ID79_PREIN</name>
<sequence>MYDFILIFYKGLSNGKLLRFLPNCKIRLSWHCDVRTANDTTDMAKIQIKLKKQTPFVRIFSIMEKFENTVSTCNGLCAFYLS</sequence>
<evidence type="ECO:0000313" key="2">
    <source>
        <dbReference type="Proteomes" id="UP000230500"/>
    </source>
</evidence>